<sequence length="300" mass="33376">MTGDEKSGGVIPGKRKCLLDDGTNVNLYSQMDKRRPLTWSMIARLTGILCNGLLLFLFFKEKSLRENSSMRLVLFLVAINFSLAITTLPYSIYLTVSWNPVYVNLNPYITMLFGAPIVFHSKIDLTLIVSLAVERILALFFPVAFRRLSSSSSSSYPKYCLLFGILTGSIDLILQFYLTNVHYVPNCAALGCFLDLRFLSYWGFSNSANRISAGILILSLICVAIPSIVIVIIGKMFKSTFNIVGPFYVVGLLCAGTFNSILYVIINEDLRRSASNVFCTKRSLPNKFVSTVNTAVISRS</sequence>
<feature type="transmembrane region" description="Helical" evidence="5">
    <location>
        <begin position="211"/>
        <end position="233"/>
    </location>
</feature>
<dbReference type="AlphaFoldDB" id="A0A0D8Y027"/>
<feature type="transmembrane region" description="Helical" evidence="5">
    <location>
        <begin position="71"/>
        <end position="93"/>
    </location>
</feature>
<evidence type="ECO:0000256" key="5">
    <source>
        <dbReference type="SAM" id="Phobius"/>
    </source>
</evidence>
<reference evidence="7 8" key="1">
    <citation type="submission" date="2013-11" db="EMBL/GenBank/DDBJ databases">
        <title>Draft genome of the bovine lungworm Dictyocaulus viviparus.</title>
        <authorList>
            <person name="Mitreva M."/>
        </authorList>
    </citation>
    <scope>NUCLEOTIDE SEQUENCE [LARGE SCALE GENOMIC DNA]</scope>
    <source>
        <strain evidence="7 8">HannoverDv2000</strain>
    </source>
</reference>
<keyword evidence="2 5" id="KW-0812">Transmembrane</keyword>
<dbReference type="InterPro" id="IPR019420">
    <property type="entry name" value="7TM_GPCR_serpentine_rcpt_Srbc"/>
</dbReference>
<dbReference type="InterPro" id="IPR017452">
    <property type="entry name" value="GPCR_Rhodpsn_7TM"/>
</dbReference>
<dbReference type="Gene3D" id="1.20.1070.10">
    <property type="entry name" value="Rhodopsin 7-helix transmembrane proteins"/>
    <property type="match status" value="1"/>
</dbReference>
<dbReference type="OrthoDB" id="5794962at2759"/>
<dbReference type="PANTHER" id="PTHR46955">
    <property type="entry name" value="PROTEIN CBG01349-RELATED"/>
    <property type="match status" value="1"/>
</dbReference>
<feature type="transmembrane region" description="Helical" evidence="5">
    <location>
        <begin position="37"/>
        <end position="59"/>
    </location>
</feature>
<keyword evidence="4 5" id="KW-0472">Membrane</keyword>
<evidence type="ECO:0000259" key="6">
    <source>
        <dbReference type="PROSITE" id="PS50262"/>
    </source>
</evidence>
<evidence type="ECO:0000313" key="7">
    <source>
        <dbReference type="EMBL" id="KJH50208.1"/>
    </source>
</evidence>
<reference evidence="8" key="2">
    <citation type="journal article" date="2016" name="Sci. Rep.">
        <title>Dictyocaulus viviparus genome, variome and transcriptome elucidate lungworm biology and support future intervention.</title>
        <authorList>
            <person name="McNulty S.N."/>
            <person name="Strube C."/>
            <person name="Rosa B.A."/>
            <person name="Martin J.C."/>
            <person name="Tyagi R."/>
            <person name="Choi Y.J."/>
            <person name="Wang Q."/>
            <person name="Hallsworth Pepin K."/>
            <person name="Zhang X."/>
            <person name="Ozersky P."/>
            <person name="Wilson R.K."/>
            <person name="Sternberg P.W."/>
            <person name="Gasser R.B."/>
            <person name="Mitreva M."/>
        </authorList>
    </citation>
    <scope>NUCLEOTIDE SEQUENCE [LARGE SCALE GENOMIC DNA]</scope>
    <source>
        <strain evidence="8">HannoverDv2000</strain>
    </source>
</reference>
<protein>
    <recommendedName>
        <fullName evidence="6">G-protein coupled receptors family 1 profile domain-containing protein</fullName>
    </recommendedName>
</protein>
<gene>
    <name evidence="7" type="ORF">DICVIV_03647</name>
</gene>
<feature type="domain" description="G-protein coupled receptors family 1 profile" evidence="6">
    <location>
        <begin position="50"/>
        <end position="300"/>
    </location>
</feature>
<dbReference type="InterPro" id="IPR052322">
    <property type="entry name" value="Mito_rRNA_Mtase_NSUN4"/>
</dbReference>
<dbReference type="Pfam" id="PF10316">
    <property type="entry name" value="7TM_GPCR_Srbc"/>
    <property type="match status" value="1"/>
</dbReference>
<dbReference type="GO" id="GO:0016020">
    <property type="term" value="C:membrane"/>
    <property type="evidence" value="ECO:0007669"/>
    <property type="project" value="UniProtKB-SubCell"/>
</dbReference>
<name>A0A0D8Y027_DICVI</name>
<feature type="transmembrane region" description="Helical" evidence="5">
    <location>
        <begin position="183"/>
        <end position="204"/>
    </location>
</feature>
<dbReference type="Proteomes" id="UP000053766">
    <property type="component" value="Unassembled WGS sequence"/>
</dbReference>
<evidence type="ECO:0000256" key="2">
    <source>
        <dbReference type="ARBA" id="ARBA00022692"/>
    </source>
</evidence>
<keyword evidence="8" id="KW-1185">Reference proteome</keyword>
<dbReference type="EMBL" id="KN716212">
    <property type="protein sequence ID" value="KJH50208.1"/>
    <property type="molecule type" value="Genomic_DNA"/>
</dbReference>
<evidence type="ECO:0000256" key="4">
    <source>
        <dbReference type="ARBA" id="ARBA00023136"/>
    </source>
</evidence>
<dbReference type="SUPFAM" id="SSF81321">
    <property type="entry name" value="Family A G protein-coupled receptor-like"/>
    <property type="match status" value="1"/>
</dbReference>
<evidence type="ECO:0000256" key="1">
    <source>
        <dbReference type="ARBA" id="ARBA00004370"/>
    </source>
</evidence>
<organism evidence="7 8">
    <name type="scientific">Dictyocaulus viviparus</name>
    <name type="common">Bovine lungworm</name>
    <dbReference type="NCBI Taxonomy" id="29172"/>
    <lineage>
        <taxon>Eukaryota</taxon>
        <taxon>Metazoa</taxon>
        <taxon>Ecdysozoa</taxon>
        <taxon>Nematoda</taxon>
        <taxon>Chromadorea</taxon>
        <taxon>Rhabditida</taxon>
        <taxon>Rhabditina</taxon>
        <taxon>Rhabditomorpha</taxon>
        <taxon>Strongyloidea</taxon>
        <taxon>Metastrongylidae</taxon>
        <taxon>Dictyocaulus</taxon>
    </lineage>
</organism>
<feature type="transmembrane region" description="Helical" evidence="5">
    <location>
        <begin position="156"/>
        <end position="177"/>
    </location>
</feature>
<evidence type="ECO:0000256" key="3">
    <source>
        <dbReference type="ARBA" id="ARBA00022989"/>
    </source>
</evidence>
<evidence type="ECO:0000313" key="8">
    <source>
        <dbReference type="Proteomes" id="UP000053766"/>
    </source>
</evidence>
<accession>A0A0D8Y027</accession>
<feature type="transmembrane region" description="Helical" evidence="5">
    <location>
        <begin position="245"/>
        <end position="266"/>
    </location>
</feature>
<dbReference type="PANTHER" id="PTHR46955:SF3">
    <property type="entry name" value="G_PROTEIN_RECEP_F1_2 DOMAIN-CONTAINING PROTEIN"/>
    <property type="match status" value="1"/>
</dbReference>
<keyword evidence="3 5" id="KW-1133">Transmembrane helix</keyword>
<proteinExistence type="predicted"/>
<dbReference type="PROSITE" id="PS50262">
    <property type="entry name" value="G_PROTEIN_RECEP_F1_2"/>
    <property type="match status" value="1"/>
</dbReference>
<comment type="subcellular location">
    <subcellularLocation>
        <location evidence="1">Membrane</location>
    </subcellularLocation>
</comment>